<feature type="transmembrane region" description="Helical" evidence="1">
    <location>
        <begin position="310"/>
        <end position="334"/>
    </location>
</feature>
<organism evidence="2 3">
    <name type="scientific">Byssothecium circinans</name>
    <dbReference type="NCBI Taxonomy" id="147558"/>
    <lineage>
        <taxon>Eukaryota</taxon>
        <taxon>Fungi</taxon>
        <taxon>Dikarya</taxon>
        <taxon>Ascomycota</taxon>
        <taxon>Pezizomycotina</taxon>
        <taxon>Dothideomycetes</taxon>
        <taxon>Pleosporomycetidae</taxon>
        <taxon>Pleosporales</taxon>
        <taxon>Massarineae</taxon>
        <taxon>Massarinaceae</taxon>
        <taxon>Byssothecium</taxon>
    </lineage>
</organism>
<accession>A0A6A5TMN5</accession>
<protein>
    <submittedName>
        <fullName evidence="2">Uncharacterized protein</fullName>
    </submittedName>
</protein>
<keyword evidence="1" id="KW-0472">Membrane</keyword>
<feature type="transmembrane region" description="Helical" evidence="1">
    <location>
        <begin position="354"/>
        <end position="370"/>
    </location>
</feature>
<keyword evidence="3" id="KW-1185">Reference proteome</keyword>
<evidence type="ECO:0000256" key="1">
    <source>
        <dbReference type="SAM" id="Phobius"/>
    </source>
</evidence>
<evidence type="ECO:0000313" key="2">
    <source>
        <dbReference type="EMBL" id="KAF1952989.1"/>
    </source>
</evidence>
<sequence length="434" mass="49255">MPRITPCRVLKVLLLPWIVMFGLWFFMPSFPIAPSDRNTYIQNALSAGQPIITAHGGDRSWEEDGMYHLSQADYGDGTHLGVRWQLATSKKGDGEVETDLQLSQTLLHLSQISSKASLHYSGNVTVEEKGEKTPYFTHTVRATVYKGETAHPYVMPWFVNADKVLFSYEFHGMTAQFDFTIIIPEPGVVQLWQRHVVAPVLKRLREKHGFVNYEGVNQEVSDTNPELVKAKMVWWETFDYLRRNHRTDGGLIAEFKDVNGAETGKFKDMAKVKVDIPVGDLTSRTFPIRRALIFPLGPTPMIISYALYSIYLLGVCVFWPYGLFASEIYVLFVLGRWLRAGRPGFLEWSMNDGLTRFWFSCCGCCIRLGGRRRARKIRRVWGPAGPLLDSEKLMGELDDVERGGKLDTMAGGIGLQRPVSAKLGNKKEWHNPKF</sequence>
<proteinExistence type="predicted"/>
<keyword evidence="1" id="KW-1133">Transmembrane helix</keyword>
<dbReference type="Proteomes" id="UP000800035">
    <property type="component" value="Unassembled WGS sequence"/>
</dbReference>
<reference evidence="2" key="1">
    <citation type="journal article" date="2020" name="Stud. Mycol.">
        <title>101 Dothideomycetes genomes: a test case for predicting lifestyles and emergence of pathogens.</title>
        <authorList>
            <person name="Haridas S."/>
            <person name="Albert R."/>
            <person name="Binder M."/>
            <person name="Bloem J."/>
            <person name="Labutti K."/>
            <person name="Salamov A."/>
            <person name="Andreopoulos B."/>
            <person name="Baker S."/>
            <person name="Barry K."/>
            <person name="Bills G."/>
            <person name="Bluhm B."/>
            <person name="Cannon C."/>
            <person name="Castanera R."/>
            <person name="Culley D."/>
            <person name="Daum C."/>
            <person name="Ezra D."/>
            <person name="Gonzalez J."/>
            <person name="Henrissat B."/>
            <person name="Kuo A."/>
            <person name="Liang C."/>
            <person name="Lipzen A."/>
            <person name="Lutzoni F."/>
            <person name="Magnuson J."/>
            <person name="Mondo S."/>
            <person name="Nolan M."/>
            <person name="Ohm R."/>
            <person name="Pangilinan J."/>
            <person name="Park H.-J."/>
            <person name="Ramirez L."/>
            <person name="Alfaro M."/>
            <person name="Sun H."/>
            <person name="Tritt A."/>
            <person name="Yoshinaga Y."/>
            <person name="Zwiers L.-H."/>
            <person name="Turgeon B."/>
            <person name="Goodwin S."/>
            <person name="Spatafora J."/>
            <person name="Crous P."/>
            <person name="Grigoriev I."/>
        </authorList>
    </citation>
    <scope>NUCLEOTIDE SEQUENCE</scope>
    <source>
        <strain evidence="2">CBS 675.92</strain>
    </source>
</reference>
<dbReference type="AlphaFoldDB" id="A0A6A5TMN5"/>
<evidence type="ECO:0000313" key="3">
    <source>
        <dbReference type="Proteomes" id="UP000800035"/>
    </source>
</evidence>
<name>A0A6A5TMN5_9PLEO</name>
<dbReference type="OrthoDB" id="4225365at2759"/>
<dbReference type="EMBL" id="ML977006">
    <property type="protein sequence ID" value="KAF1952989.1"/>
    <property type="molecule type" value="Genomic_DNA"/>
</dbReference>
<gene>
    <name evidence="2" type="ORF">CC80DRAFT_596139</name>
</gene>
<keyword evidence="1" id="KW-0812">Transmembrane</keyword>
<feature type="transmembrane region" description="Helical" evidence="1">
    <location>
        <begin position="12"/>
        <end position="33"/>
    </location>
</feature>